<dbReference type="InterPro" id="IPR041489">
    <property type="entry name" value="PDZ_6"/>
</dbReference>
<dbReference type="EMBL" id="JALBUF010000005">
    <property type="protein sequence ID" value="MCI0183621.1"/>
    <property type="molecule type" value="Genomic_DNA"/>
</dbReference>
<dbReference type="AlphaFoldDB" id="A0A9X1V8L0"/>
<keyword evidence="11" id="KW-0479">Metal-binding</keyword>
<dbReference type="Proteomes" id="UP001139263">
    <property type="component" value="Unassembled WGS sequence"/>
</dbReference>
<dbReference type="PANTHER" id="PTHR42837:SF2">
    <property type="entry name" value="MEMBRANE METALLOPROTEASE ARASP2, CHLOROPLASTIC-RELATED"/>
    <property type="match status" value="1"/>
</dbReference>
<evidence type="ECO:0000313" key="13">
    <source>
        <dbReference type="EMBL" id="MCI0183621.1"/>
    </source>
</evidence>
<dbReference type="Gene3D" id="2.30.42.10">
    <property type="match status" value="1"/>
</dbReference>
<sequence length="421" mass="45299">MIAGVLAGGLKSVVGVVVVFLVLVTIHEFGHFIVAKKAGVLVPKFAIGFGPPIFRFGKGETEYSIRLFPLGGYVQLAGDMPQDQFFKLGETLSVVVNDEGKVTELGEPSDLPNGLVGNLVFVDMAKTYKIALDLPDGYREFPIARRAFLVTGKKDRIALAPPDRQMSQKSILARMLIIIAGPLMNVLLAMVLFAIVLGSIGMVTSPPKVATVLPNSPAAMAGLQKGDVIEQVNGQAVTSWTELVGDIEQHPKDHLGITVLRNGKLQTLTVTPRRRKSGVGFIGISPAVTHGAVPAVVGGVKQTGLYTQMIYDSFGTLFTHRNAFVKDSAGPVKIVAIIGQQAQLGILNLMNLTALLSLNLAILNLLPIPPLDGSRLLFLIVEFVRGRPIDPRKEYLVHAIGFVLIITLTVVRTYLDVTQLF</sequence>
<evidence type="ECO:0000256" key="8">
    <source>
        <dbReference type="ARBA" id="ARBA00022989"/>
    </source>
</evidence>
<dbReference type="InterPro" id="IPR036034">
    <property type="entry name" value="PDZ_sf"/>
</dbReference>
<reference evidence="13" key="1">
    <citation type="submission" date="2022-03" db="EMBL/GenBank/DDBJ databases">
        <title>Draft Genome Sequence of Firmicute Strain S0AB, a Heterotrophic Iron/Sulfur-Oxidizing Extreme Acidophile.</title>
        <authorList>
            <person name="Vergara E."/>
            <person name="Pakostova E."/>
            <person name="Johnson D.B."/>
            <person name="Holmes D.S."/>
        </authorList>
    </citation>
    <scope>NUCLEOTIDE SEQUENCE</scope>
    <source>
        <strain evidence="13">S0AB</strain>
    </source>
</reference>
<dbReference type="EC" id="3.4.24.-" evidence="11"/>
<dbReference type="SMART" id="SM00228">
    <property type="entry name" value="PDZ"/>
    <property type="match status" value="1"/>
</dbReference>
<evidence type="ECO:0000256" key="11">
    <source>
        <dbReference type="RuleBase" id="RU362031"/>
    </source>
</evidence>
<feature type="domain" description="PDZ" evidence="12">
    <location>
        <begin position="198"/>
        <end position="241"/>
    </location>
</feature>
<evidence type="ECO:0000256" key="9">
    <source>
        <dbReference type="ARBA" id="ARBA00023049"/>
    </source>
</evidence>
<dbReference type="GO" id="GO:0006508">
    <property type="term" value="P:proteolysis"/>
    <property type="evidence" value="ECO:0007669"/>
    <property type="project" value="UniProtKB-KW"/>
</dbReference>
<comment type="subcellular location">
    <subcellularLocation>
        <location evidence="2">Membrane</location>
        <topology evidence="2">Multi-pass membrane protein</topology>
    </subcellularLocation>
</comment>
<evidence type="ECO:0000256" key="7">
    <source>
        <dbReference type="ARBA" id="ARBA00022833"/>
    </source>
</evidence>
<protein>
    <recommendedName>
        <fullName evidence="11">Zinc metalloprotease</fullName>
        <ecNumber evidence="11">3.4.24.-</ecNumber>
    </recommendedName>
</protein>
<dbReference type="InterPro" id="IPR004387">
    <property type="entry name" value="Pept_M50_Zn"/>
</dbReference>
<keyword evidence="10 11" id="KW-0472">Membrane</keyword>
<keyword evidence="9 11" id="KW-0482">Metalloprotease</keyword>
<evidence type="ECO:0000256" key="1">
    <source>
        <dbReference type="ARBA" id="ARBA00001947"/>
    </source>
</evidence>
<dbReference type="PROSITE" id="PS50106">
    <property type="entry name" value="PDZ"/>
    <property type="match status" value="1"/>
</dbReference>
<accession>A0A9X1V8L0</accession>
<feature type="transmembrane region" description="Helical" evidence="11">
    <location>
        <begin position="171"/>
        <end position="197"/>
    </location>
</feature>
<dbReference type="PANTHER" id="PTHR42837">
    <property type="entry name" value="REGULATOR OF SIGMA-E PROTEASE RSEP"/>
    <property type="match status" value="1"/>
</dbReference>
<evidence type="ECO:0000256" key="6">
    <source>
        <dbReference type="ARBA" id="ARBA00022801"/>
    </source>
</evidence>
<proteinExistence type="inferred from homology"/>
<evidence type="ECO:0000256" key="3">
    <source>
        <dbReference type="ARBA" id="ARBA00007931"/>
    </source>
</evidence>
<dbReference type="InterPro" id="IPR001478">
    <property type="entry name" value="PDZ"/>
</dbReference>
<evidence type="ECO:0000259" key="12">
    <source>
        <dbReference type="PROSITE" id="PS50106"/>
    </source>
</evidence>
<feature type="transmembrane region" description="Helical" evidence="11">
    <location>
        <begin position="344"/>
        <end position="366"/>
    </location>
</feature>
<keyword evidence="5 11" id="KW-0812">Transmembrane</keyword>
<keyword evidence="7 11" id="KW-0862">Zinc</keyword>
<keyword evidence="4 13" id="KW-0645">Protease</keyword>
<dbReference type="Pfam" id="PF17820">
    <property type="entry name" value="PDZ_6"/>
    <property type="match status" value="1"/>
</dbReference>
<dbReference type="RefSeq" id="WP_241714132.1">
    <property type="nucleotide sequence ID" value="NZ_JALBUF010000005.1"/>
</dbReference>
<evidence type="ECO:0000313" key="14">
    <source>
        <dbReference type="Proteomes" id="UP001139263"/>
    </source>
</evidence>
<gene>
    <name evidence="13" type="primary">rasP</name>
    <name evidence="13" type="ORF">MM817_01904</name>
</gene>
<comment type="caution">
    <text evidence="13">The sequence shown here is derived from an EMBL/GenBank/DDBJ whole genome shotgun (WGS) entry which is preliminary data.</text>
</comment>
<keyword evidence="8 11" id="KW-1133">Transmembrane helix</keyword>
<evidence type="ECO:0000256" key="10">
    <source>
        <dbReference type="ARBA" id="ARBA00023136"/>
    </source>
</evidence>
<dbReference type="SUPFAM" id="SSF50156">
    <property type="entry name" value="PDZ domain-like"/>
    <property type="match status" value="1"/>
</dbReference>
<organism evidence="13 14">
    <name type="scientific">Sulfoacidibacillus ferrooxidans</name>
    <dbReference type="NCBI Taxonomy" id="2005001"/>
    <lineage>
        <taxon>Bacteria</taxon>
        <taxon>Bacillati</taxon>
        <taxon>Bacillota</taxon>
        <taxon>Bacilli</taxon>
        <taxon>Bacillales</taxon>
        <taxon>Alicyclobacillaceae</taxon>
        <taxon>Sulfoacidibacillus</taxon>
    </lineage>
</organism>
<comment type="similarity">
    <text evidence="3 11">Belongs to the peptidase M50B family.</text>
</comment>
<keyword evidence="6 11" id="KW-0378">Hydrolase</keyword>
<evidence type="ECO:0000256" key="5">
    <source>
        <dbReference type="ARBA" id="ARBA00022692"/>
    </source>
</evidence>
<dbReference type="GO" id="GO:0046872">
    <property type="term" value="F:metal ion binding"/>
    <property type="evidence" value="ECO:0007669"/>
    <property type="project" value="UniProtKB-KW"/>
</dbReference>
<evidence type="ECO:0000256" key="2">
    <source>
        <dbReference type="ARBA" id="ARBA00004141"/>
    </source>
</evidence>
<feature type="transmembrane region" description="Helical" evidence="11">
    <location>
        <begin position="395"/>
        <end position="415"/>
    </location>
</feature>
<dbReference type="CDD" id="cd06163">
    <property type="entry name" value="S2P-M50_PDZ_RseP-like"/>
    <property type="match status" value="1"/>
</dbReference>
<dbReference type="InterPro" id="IPR008915">
    <property type="entry name" value="Peptidase_M50"/>
</dbReference>
<evidence type="ECO:0000256" key="4">
    <source>
        <dbReference type="ARBA" id="ARBA00022670"/>
    </source>
</evidence>
<feature type="transmembrane region" description="Helical" evidence="11">
    <location>
        <begin position="12"/>
        <end position="34"/>
    </location>
</feature>
<name>A0A9X1V8L0_9BACL</name>
<dbReference type="Pfam" id="PF02163">
    <property type="entry name" value="Peptidase_M50"/>
    <property type="match status" value="1"/>
</dbReference>
<dbReference type="CDD" id="cd23081">
    <property type="entry name" value="cpPDZ_EcRseP-like"/>
    <property type="match status" value="1"/>
</dbReference>
<comment type="cofactor">
    <cofactor evidence="1 11">
        <name>Zn(2+)</name>
        <dbReference type="ChEBI" id="CHEBI:29105"/>
    </cofactor>
</comment>
<keyword evidence="14" id="KW-1185">Reference proteome</keyword>
<dbReference type="GO" id="GO:0016020">
    <property type="term" value="C:membrane"/>
    <property type="evidence" value="ECO:0007669"/>
    <property type="project" value="UniProtKB-SubCell"/>
</dbReference>
<dbReference type="NCBIfam" id="TIGR00054">
    <property type="entry name" value="RIP metalloprotease RseP"/>
    <property type="match status" value="1"/>
</dbReference>
<dbReference type="GO" id="GO:0004222">
    <property type="term" value="F:metalloendopeptidase activity"/>
    <property type="evidence" value="ECO:0007669"/>
    <property type="project" value="InterPro"/>
</dbReference>